<comment type="catalytic activity">
    <reaction evidence="1 9 10">
        <text>[protein]-peptidylproline (omega=180) = [protein]-peptidylproline (omega=0)</text>
        <dbReference type="Rhea" id="RHEA:16237"/>
        <dbReference type="Rhea" id="RHEA-COMP:10747"/>
        <dbReference type="Rhea" id="RHEA-COMP:10748"/>
        <dbReference type="ChEBI" id="CHEBI:83833"/>
        <dbReference type="ChEBI" id="CHEBI:83834"/>
        <dbReference type="EC" id="5.2.1.8"/>
    </reaction>
</comment>
<evidence type="ECO:0000256" key="7">
    <source>
        <dbReference type="ARBA" id="ARBA00023235"/>
    </source>
</evidence>
<dbReference type="PROSITE" id="PS50059">
    <property type="entry name" value="FKBP_PPIASE"/>
    <property type="match status" value="1"/>
</dbReference>
<protein>
    <recommendedName>
        <fullName evidence="10">Peptidyl-prolyl cis-trans isomerase</fullName>
        <ecNumber evidence="10">5.2.1.8</ecNumber>
    </recommendedName>
</protein>
<dbReference type="PANTHER" id="PTHR47861:SF3">
    <property type="entry name" value="FKBP-TYPE PEPTIDYL-PROLYL CIS-TRANS ISOMERASE SLYD"/>
    <property type="match status" value="1"/>
</dbReference>
<dbReference type="PANTHER" id="PTHR47861">
    <property type="entry name" value="FKBP-TYPE PEPTIDYL-PROLYL CIS-TRANS ISOMERASE SLYD"/>
    <property type="match status" value="1"/>
</dbReference>
<dbReference type="Proteomes" id="UP000005730">
    <property type="component" value="Chromosome"/>
</dbReference>
<evidence type="ECO:0000256" key="1">
    <source>
        <dbReference type="ARBA" id="ARBA00000971"/>
    </source>
</evidence>
<dbReference type="InterPro" id="IPR046357">
    <property type="entry name" value="PPIase_dom_sf"/>
</dbReference>
<evidence type="ECO:0000256" key="10">
    <source>
        <dbReference type="RuleBase" id="RU003915"/>
    </source>
</evidence>
<feature type="domain" description="PPIase FKBP-type" evidence="11">
    <location>
        <begin position="9"/>
        <end position="105"/>
    </location>
</feature>
<dbReference type="HOGENOM" id="CLU_098197_2_1_0"/>
<proteinExistence type="inferred from homology"/>
<evidence type="ECO:0000256" key="3">
    <source>
        <dbReference type="ARBA" id="ARBA00006577"/>
    </source>
</evidence>
<keyword evidence="4" id="KW-0963">Cytoplasm</keyword>
<dbReference type="InterPro" id="IPR001179">
    <property type="entry name" value="PPIase_FKBP_dom"/>
</dbReference>
<dbReference type="eggNOG" id="COG1047">
    <property type="taxonomic scope" value="Bacteria"/>
</dbReference>
<dbReference type="RefSeq" id="WP_006584198.1">
    <property type="nucleotide sequence ID" value="NZ_CM001377.1"/>
</dbReference>
<keyword evidence="6" id="KW-0143">Chaperone</keyword>
<keyword evidence="13" id="KW-1185">Reference proteome</keyword>
<keyword evidence="7 9" id="KW-0413">Isomerase</keyword>
<dbReference type="GO" id="GO:0005737">
    <property type="term" value="C:cytoplasm"/>
    <property type="evidence" value="ECO:0007669"/>
    <property type="project" value="UniProtKB-SubCell"/>
</dbReference>
<evidence type="ECO:0000256" key="8">
    <source>
        <dbReference type="ARBA" id="ARBA00037071"/>
    </source>
</evidence>
<gene>
    <name evidence="12" type="ORF">TheveDRAFT_1585</name>
</gene>
<evidence type="ECO:0000313" key="12">
    <source>
        <dbReference type="EMBL" id="EHM10703.1"/>
    </source>
</evidence>
<evidence type="ECO:0000256" key="5">
    <source>
        <dbReference type="ARBA" id="ARBA00023110"/>
    </source>
</evidence>
<dbReference type="GO" id="GO:0003755">
    <property type="term" value="F:peptidyl-prolyl cis-trans isomerase activity"/>
    <property type="evidence" value="ECO:0007669"/>
    <property type="project" value="UniProtKB-UniRule"/>
</dbReference>
<dbReference type="GO" id="GO:0042026">
    <property type="term" value="P:protein refolding"/>
    <property type="evidence" value="ECO:0007669"/>
    <property type="project" value="UniProtKB-ARBA"/>
</dbReference>
<evidence type="ECO:0000313" key="13">
    <source>
        <dbReference type="Proteomes" id="UP000005730"/>
    </source>
</evidence>
<comment type="function">
    <text evidence="8">Also involved in hydrogenase metallocenter assembly, probably by participating in the nickel insertion step. This function in hydrogenase biosynthesis requires chaperone activity and the presence of the metal-binding domain, but not PPIase activity.</text>
</comment>
<evidence type="ECO:0000256" key="9">
    <source>
        <dbReference type="PROSITE-ProRule" id="PRU00277"/>
    </source>
</evidence>
<accession>H0UQ65</accession>
<comment type="similarity">
    <text evidence="3 10">Belongs to the FKBP-type PPIase family.</text>
</comment>
<dbReference type="EC" id="5.2.1.8" evidence="10"/>
<dbReference type="AlphaFoldDB" id="H0UQ65"/>
<dbReference type="Gene3D" id="3.10.50.40">
    <property type="match status" value="1"/>
</dbReference>
<sequence length="144" mass="15554">MMGLKVEKNDRVRVHYEGTLNDGTVFDSSEGREPLEFVVGSGAVIGGFDSAVMGMAEGESKEVSIPCGEAYGPWSEELVFNVPRDAFPFEPEEGMVVRLSLPSGEDMAATVCEADDQTVTLDANHPLAGKDLNFRITLVGIDRQ</sequence>
<reference evidence="12 13" key="1">
    <citation type="submission" date="2011-10" db="EMBL/GenBank/DDBJ databases">
        <title>The Noncontiguous Finished genome of Thermanaerovibrio velox DSM 12556.</title>
        <authorList>
            <consortium name="US DOE Joint Genome Institute (JGI-PGF)"/>
            <person name="Lucas S."/>
            <person name="Copeland A."/>
            <person name="Lapidus A."/>
            <person name="Glavina del Rio T."/>
            <person name="Dalin E."/>
            <person name="Tice H."/>
            <person name="Bruce D."/>
            <person name="Goodwin L."/>
            <person name="Pitluck S."/>
            <person name="Peters L."/>
            <person name="Mikhailova N."/>
            <person name="Teshima H."/>
            <person name="Kyrpides N."/>
            <person name="Mavromatis K."/>
            <person name="Ivanova N."/>
            <person name="Markowitz V."/>
            <person name="Cheng J.-F."/>
            <person name="Hugenholtz P."/>
            <person name="Woyke T."/>
            <person name="Wu D."/>
            <person name="Spring S."/>
            <person name="Brambilla E.-M."/>
            <person name="Klenk H.-P."/>
            <person name="Eisen J.A."/>
        </authorList>
    </citation>
    <scope>NUCLEOTIDE SEQUENCE [LARGE SCALE GENOMIC DNA]</scope>
    <source>
        <strain evidence="12 13">DSM 12556</strain>
    </source>
</reference>
<name>H0UQ65_9BACT</name>
<keyword evidence="5 9" id="KW-0697">Rotamase</keyword>
<dbReference type="STRING" id="926567.TheveDRAFT_1585"/>
<organism evidence="12 13">
    <name type="scientific">Thermanaerovibrio velox DSM 12556</name>
    <dbReference type="NCBI Taxonomy" id="926567"/>
    <lineage>
        <taxon>Bacteria</taxon>
        <taxon>Thermotogati</taxon>
        <taxon>Synergistota</taxon>
        <taxon>Synergistia</taxon>
        <taxon>Synergistales</taxon>
        <taxon>Synergistaceae</taxon>
        <taxon>Thermanaerovibrio</taxon>
    </lineage>
</organism>
<dbReference type="SUPFAM" id="SSF54534">
    <property type="entry name" value="FKBP-like"/>
    <property type="match status" value="1"/>
</dbReference>
<evidence type="ECO:0000259" key="11">
    <source>
        <dbReference type="PROSITE" id="PS50059"/>
    </source>
</evidence>
<evidence type="ECO:0000256" key="2">
    <source>
        <dbReference type="ARBA" id="ARBA00004496"/>
    </source>
</evidence>
<comment type="subcellular location">
    <subcellularLocation>
        <location evidence="2">Cytoplasm</location>
    </subcellularLocation>
</comment>
<evidence type="ECO:0000256" key="4">
    <source>
        <dbReference type="ARBA" id="ARBA00022490"/>
    </source>
</evidence>
<dbReference type="EMBL" id="CM001377">
    <property type="protein sequence ID" value="EHM10703.1"/>
    <property type="molecule type" value="Genomic_DNA"/>
</dbReference>
<evidence type="ECO:0000256" key="6">
    <source>
        <dbReference type="ARBA" id="ARBA00023186"/>
    </source>
</evidence>
<dbReference type="Pfam" id="PF00254">
    <property type="entry name" value="FKBP_C"/>
    <property type="match status" value="1"/>
</dbReference>